<evidence type="ECO:0000256" key="9">
    <source>
        <dbReference type="ARBA" id="ARBA00023170"/>
    </source>
</evidence>
<dbReference type="InterPro" id="IPR035897">
    <property type="entry name" value="Toll_tir_struct_dom_sf"/>
</dbReference>
<proteinExistence type="inferred from homology"/>
<dbReference type="GO" id="GO:0007165">
    <property type="term" value="P:signal transduction"/>
    <property type="evidence" value="ECO:0007669"/>
    <property type="project" value="InterPro"/>
</dbReference>
<evidence type="ECO:0000256" key="4">
    <source>
        <dbReference type="ARBA" id="ARBA00022692"/>
    </source>
</evidence>
<reference evidence="13 14" key="1">
    <citation type="submission" date="2020-06" db="EMBL/GenBank/DDBJ databases">
        <authorList>
            <person name="Li R."/>
            <person name="Bekaert M."/>
        </authorList>
    </citation>
    <scope>NUCLEOTIDE SEQUENCE [LARGE SCALE GENOMIC DNA]</scope>
    <source>
        <strain evidence="14">wild</strain>
    </source>
</reference>
<evidence type="ECO:0000313" key="14">
    <source>
        <dbReference type="Proteomes" id="UP000507470"/>
    </source>
</evidence>
<dbReference type="GO" id="GO:0005886">
    <property type="term" value="C:plasma membrane"/>
    <property type="evidence" value="ECO:0007669"/>
    <property type="project" value="TreeGrafter"/>
</dbReference>
<dbReference type="Gene3D" id="3.40.50.10140">
    <property type="entry name" value="Toll/interleukin-1 receptor homology (TIR) domain"/>
    <property type="match status" value="1"/>
</dbReference>
<dbReference type="Proteomes" id="UP000507470">
    <property type="component" value="Unassembled WGS sequence"/>
</dbReference>
<comment type="subcellular location">
    <subcellularLocation>
        <location evidence="1">Membrane</location>
        <topology evidence="1">Single-pass type I membrane protein</topology>
    </subcellularLocation>
</comment>
<keyword evidence="10" id="KW-0325">Glycoprotein</keyword>
<dbReference type="PANTHER" id="PTHR24365">
    <property type="entry name" value="TOLL-LIKE RECEPTOR"/>
    <property type="match status" value="1"/>
</dbReference>
<evidence type="ECO:0000256" key="10">
    <source>
        <dbReference type="ARBA" id="ARBA00023180"/>
    </source>
</evidence>
<dbReference type="InterPro" id="IPR001611">
    <property type="entry name" value="Leu-rich_rpt"/>
</dbReference>
<dbReference type="OrthoDB" id="6069546at2759"/>
<dbReference type="SUPFAM" id="SSF52200">
    <property type="entry name" value="Toll/Interleukin receptor TIR domain"/>
    <property type="match status" value="1"/>
</dbReference>
<dbReference type="Gene3D" id="3.80.10.10">
    <property type="entry name" value="Ribonuclease Inhibitor"/>
    <property type="match status" value="3"/>
</dbReference>
<gene>
    <name evidence="13" type="ORF">MCOR_32675</name>
</gene>
<dbReference type="InterPro" id="IPR032675">
    <property type="entry name" value="LRR_dom_sf"/>
</dbReference>
<keyword evidence="8 11" id="KW-0472">Membrane</keyword>
<dbReference type="InterPro" id="IPR003591">
    <property type="entry name" value="Leu-rich_rpt_typical-subtyp"/>
</dbReference>
<dbReference type="InterPro" id="IPR000483">
    <property type="entry name" value="Cys-rich_flank_reg_C"/>
</dbReference>
<feature type="domain" description="TIR" evidence="12">
    <location>
        <begin position="566"/>
        <end position="703"/>
    </location>
</feature>
<dbReference type="SMART" id="SM00369">
    <property type="entry name" value="LRR_TYP"/>
    <property type="match status" value="5"/>
</dbReference>
<keyword evidence="4 11" id="KW-0812">Transmembrane</keyword>
<dbReference type="GO" id="GO:0038023">
    <property type="term" value="F:signaling receptor activity"/>
    <property type="evidence" value="ECO:0007669"/>
    <property type="project" value="TreeGrafter"/>
</dbReference>
<comment type="similarity">
    <text evidence="2">Belongs to the Toll-like receptor family.</text>
</comment>
<dbReference type="SMART" id="SM00255">
    <property type="entry name" value="TIR"/>
    <property type="match status" value="1"/>
</dbReference>
<dbReference type="Pfam" id="PF13855">
    <property type="entry name" value="LRR_8"/>
    <property type="match status" value="2"/>
</dbReference>
<keyword evidence="7 11" id="KW-1133">Transmembrane helix</keyword>
<name>A0A6J8CQV5_MYTCO</name>
<evidence type="ECO:0000256" key="6">
    <source>
        <dbReference type="ARBA" id="ARBA00022737"/>
    </source>
</evidence>
<feature type="transmembrane region" description="Helical" evidence="11">
    <location>
        <begin position="512"/>
        <end position="534"/>
    </location>
</feature>
<protein>
    <submittedName>
        <fullName evidence="13">TLR13</fullName>
    </submittedName>
</protein>
<dbReference type="EMBL" id="CACVKT020005878">
    <property type="protein sequence ID" value="CAC5398295.1"/>
    <property type="molecule type" value="Genomic_DNA"/>
</dbReference>
<dbReference type="SMART" id="SM00082">
    <property type="entry name" value="LRRCT"/>
    <property type="match status" value="1"/>
</dbReference>
<dbReference type="AlphaFoldDB" id="A0A6J8CQV5"/>
<keyword evidence="3" id="KW-0433">Leucine-rich repeat</keyword>
<evidence type="ECO:0000256" key="8">
    <source>
        <dbReference type="ARBA" id="ARBA00023136"/>
    </source>
</evidence>
<dbReference type="PANTHER" id="PTHR24365:SF541">
    <property type="entry name" value="PROTEIN TOLL-RELATED"/>
    <property type="match status" value="1"/>
</dbReference>
<keyword evidence="14" id="KW-1185">Reference proteome</keyword>
<dbReference type="InterPro" id="IPR000157">
    <property type="entry name" value="TIR_dom"/>
</dbReference>
<evidence type="ECO:0000256" key="1">
    <source>
        <dbReference type="ARBA" id="ARBA00004479"/>
    </source>
</evidence>
<evidence type="ECO:0000256" key="5">
    <source>
        <dbReference type="ARBA" id="ARBA00022729"/>
    </source>
</evidence>
<dbReference type="PROSITE" id="PS50104">
    <property type="entry name" value="TIR"/>
    <property type="match status" value="1"/>
</dbReference>
<organism evidence="13 14">
    <name type="scientific">Mytilus coruscus</name>
    <name type="common">Sea mussel</name>
    <dbReference type="NCBI Taxonomy" id="42192"/>
    <lineage>
        <taxon>Eukaryota</taxon>
        <taxon>Metazoa</taxon>
        <taxon>Spiralia</taxon>
        <taxon>Lophotrochozoa</taxon>
        <taxon>Mollusca</taxon>
        <taxon>Bivalvia</taxon>
        <taxon>Autobranchia</taxon>
        <taxon>Pteriomorphia</taxon>
        <taxon>Mytilida</taxon>
        <taxon>Mytiloidea</taxon>
        <taxon>Mytilidae</taxon>
        <taxon>Mytilinae</taxon>
        <taxon>Mytilus</taxon>
    </lineage>
</organism>
<accession>A0A6J8CQV5</accession>
<evidence type="ECO:0000313" key="13">
    <source>
        <dbReference type="EMBL" id="CAC5398295.1"/>
    </source>
</evidence>
<keyword evidence="6" id="KW-0677">Repeat</keyword>
<keyword evidence="5" id="KW-0732">Signal</keyword>
<evidence type="ECO:0000256" key="2">
    <source>
        <dbReference type="ARBA" id="ARBA00009634"/>
    </source>
</evidence>
<evidence type="ECO:0000256" key="11">
    <source>
        <dbReference type="SAM" id="Phobius"/>
    </source>
</evidence>
<dbReference type="SUPFAM" id="SSF52047">
    <property type="entry name" value="RNI-like"/>
    <property type="match status" value="1"/>
</dbReference>
<dbReference type="Pfam" id="PF01582">
    <property type="entry name" value="TIR"/>
    <property type="match status" value="1"/>
</dbReference>
<evidence type="ECO:0000256" key="7">
    <source>
        <dbReference type="ARBA" id="ARBA00022989"/>
    </source>
</evidence>
<sequence>MRQIYLMCFFGSVLQTVKTRINTTDFCFEPYCTCNKKQKSATCTGLDYVPHVPKFVTELELSHNNFSDVNISRWFLSNITKNDIQKFKLIGNSIKDVENDVFVDFFSLKSLTISDEKQLNVTSLCNALVFVNTTHLKRIDLYSNYWKEIPFNVFEATSLRKVTSISLEENQLTEFMFPDWYTELKNLKTINLSKNNIIALILYDDVKLSVEKIDLSRNDIIHIPSFCDKMNKSKVPKLRSLILNGNAIPYLYPKCFSCMPSLQNISLHANRLTVLRNNTFSELPQLKHVFFQFNYQLKTIEPTAFNSTSLISIHFGYNNFRFDKKNNKKARFNAENIFKHTPSLEFLDLTNNYLPSDKTTLGLMFAHLDKMKYLILQTVGLRKLHPNFFRNLISLEKIILQGNFINSWAPETFDNMRNIKYINFRNNLIHALNKSSLSEHILHQLEKLDLAKNPFTCTCDLMWFRNWVRTTKVNLSLDFPRGYTCNFPAEMRGRLVIKYNPTPENCEPTNPFIVIAIILSSFAFMVITVILLAYKCHTYIRNYCYMVRLHRLRKQGYLRLSNSEDFEFHAFVVYCDADREWVHCEFIKRLEDERIKLCVHHREFDPGVPITENIDKYMNKSWKVVIIMSNDFARSDWCQWECDYVQERRRRQGKDACVLIMLKAIDAYHMTSGIRSLLHTTPYLRYKKGIGEALFWQAVLNTLKRPLSVPPMAI</sequence>
<evidence type="ECO:0000256" key="3">
    <source>
        <dbReference type="ARBA" id="ARBA00022614"/>
    </source>
</evidence>
<keyword evidence="9" id="KW-0675">Receptor</keyword>
<evidence type="ECO:0000259" key="12">
    <source>
        <dbReference type="PROSITE" id="PS50104"/>
    </source>
</evidence>